<comment type="similarity">
    <text evidence="2">Belongs to the SusD family.</text>
</comment>
<dbReference type="InterPro" id="IPR012944">
    <property type="entry name" value="SusD_RagB_dom"/>
</dbReference>
<evidence type="ECO:0000313" key="10">
    <source>
        <dbReference type="Proteomes" id="UP000651112"/>
    </source>
</evidence>
<evidence type="ECO:0000256" key="1">
    <source>
        <dbReference type="ARBA" id="ARBA00004442"/>
    </source>
</evidence>
<evidence type="ECO:0000256" key="6">
    <source>
        <dbReference type="SAM" id="SignalP"/>
    </source>
</evidence>
<keyword evidence="10" id="KW-1185">Reference proteome</keyword>
<dbReference type="InterPro" id="IPR011990">
    <property type="entry name" value="TPR-like_helical_dom_sf"/>
</dbReference>
<comment type="caution">
    <text evidence="9">The sequence shown here is derived from an EMBL/GenBank/DDBJ whole genome shotgun (WGS) entry which is preliminary data.</text>
</comment>
<dbReference type="Pfam" id="PF07980">
    <property type="entry name" value="SusD_RagB"/>
    <property type="match status" value="1"/>
</dbReference>
<accession>A0ABR7XPX5</accession>
<dbReference type="SUPFAM" id="SSF48452">
    <property type="entry name" value="TPR-like"/>
    <property type="match status" value="1"/>
</dbReference>
<keyword evidence="4" id="KW-0472">Membrane</keyword>
<reference evidence="9 10" key="1">
    <citation type="submission" date="2020-08" db="EMBL/GenBank/DDBJ databases">
        <title>Sphingobacterium sp. DN00404 isolated from aquaculture water.</title>
        <authorList>
            <person name="Zhang M."/>
        </authorList>
    </citation>
    <scope>NUCLEOTIDE SEQUENCE [LARGE SCALE GENOMIC DNA]</scope>
    <source>
        <strain evidence="9 10">KCTC 42746</strain>
    </source>
</reference>
<evidence type="ECO:0000256" key="3">
    <source>
        <dbReference type="ARBA" id="ARBA00022729"/>
    </source>
</evidence>
<feature type="domain" description="SusD-like N-terminal" evidence="8">
    <location>
        <begin position="25"/>
        <end position="234"/>
    </location>
</feature>
<dbReference type="PROSITE" id="PS51257">
    <property type="entry name" value="PROKAR_LIPOPROTEIN"/>
    <property type="match status" value="1"/>
</dbReference>
<protein>
    <submittedName>
        <fullName evidence="9">RagB/SusD family nutrient uptake outer membrane protein</fullName>
    </submittedName>
</protein>
<comment type="subcellular location">
    <subcellularLocation>
        <location evidence="1">Cell outer membrane</location>
    </subcellularLocation>
</comment>
<dbReference type="RefSeq" id="WP_190313012.1">
    <property type="nucleotide sequence ID" value="NZ_JACNYL010000002.1"/>
</dbReference>
<evidence type="ECO:0000256" key="2">
    <source>
        <dbReference type="ARBA" id="ARBA00006275"/>
    </source>
</evidence>
<evidence type="ECO:0000256" key="5">
    <source>
        <dbReference type="ARBA" id="ARBA00023237"/>
    </source>
</evidence>
<dbReference type="Proteomes" id="UP000651112">
    <property type="component" value="Unassembled WGS sequence"/>
</dbReference>
<gene>
    <name evidence="9" type="ORF">H8B21_06535</name>
</gene>
<feature type="signal peptide" evidence="6">
    <location>
        <begin position="1"/>
        <end position="22"/>
    </location>
</feature>
<organism evidence="9 10">
    <name type="scientific">Sphingobacterium chuzhouense</name>
    <dbReference type="NCBI Taxonomy" id="1742264"/>
    <lineage>
        <taxon>Bacteria</taxon>
        <taxon>Pseudomonadati</taxon>
        <taxon>Bacteroidota</taxon>
        <taxon>Sphingobacteriia</taxon>
        <taxon>Sphingobacteriales</taxon>
        <taxon>Sphingobacteriaceae</taxon>
        <taxon>Sphingobacterium</taxon>
    </lineage>
</organism>
<evidence type="ECO:0000256" key="4">
    <source>
        <dbReference type="ARBA" id="ARBA00023136"/>
    </source>
</evidence>
<dbReference type="EMBL" id="JACNYL010000002">
    <property type="protein sequence ID" value="MBD1421226.1"/>
    <property type="molecule type" value="Genomic_DNA"/>
</dbReference>
<dbReference type="Pfam" id="PF14322">
    <property type="entry name" value="SusD-like_3"/>
    <property type="match status" value="1"/>
</dbReference>
<evidence type="ECO:0000259" key="8">
    <source>
        <dbReference type="Pfam" id="PF14322"/>
    </source>
</evidence>
<feature type="chain" id="PRO_5045085882" evidence="6">
    <location>
        <begin position="23"/>
        <end position="471"/>
    </location>
</feature>
<proteinExistence type="inferred from homology"/>
<dbReference type="Gene3D" id="1.25.40.390">
    <property type="match status" value="1"/>
</dbReference>
<keyword evidence="5" id="KW-0998">Cell outer membrane</keyword>
<feature type="domain" description="RagB/SusD" evidence="7">
    <location>
        <begin position="350"/>
        <end position="430"/>
    </location>
</feature>
<name>A0ABR7XPX5_9SPHI</name>
<evidence type="ECO:0000313" key="9">
    <source>
        <dbReference type="EMBL" id="MBD1421226.1"/>
    </source>
</evidence>
<dbReference type="InterPro" id="IPR033985">
    <property type="entry name" value="SusD-like_N"/>
</dbReference>
<sequence length="471" mass="53694">MKKNKIVITALVVSLSLLQACSKTDFLDAKPNQSLVVPTTLDDFQAILDMDLIMNGAPNGQGLVPQLGEIGTDDYSIVEDHYNTRLTDAYRRYHIWDPEANTAEPLYDWENPYRCVFYANVVLDGLEAMEEGSYGKDEWGNLKGAALFYRAHALYQLAQVFAYPYGQQEMVRYGIPLRFSSDISEVITRSTVEETHAQIIADLREASAMLPDIVSIKERPSKAAAFALLARVFLSMRDYDNALLSADASLAISDRLLDYNDLNPAANFPFLNSGIMESEVLFKSTFVSQPGITSPVNTFVAKIDEALLESYDQDDLRHDIFYRTASPSGWRYKGSFYGSNNYFAGIATDEVYLTKIECLARLDKFDEALDLLEKFRRKRFVSTSGRYRVPNNVRDNKEDLINFIKEERRRQLPFRGLRWTDIRRYNLEGDGITLSRNIANQNFVLAPNDNRYAYLIPYLIIGFNGMEQNPR</sequence>
<evidence type="ECO:0000259" key="7">
    <source>
        <dbReference type="Pfam" id="PF07980"/>
    </source>
</evidence>
<keyword evidence="3 6" id="KW-0732">Signal</keyword>